<sequence>MSTPRVFIVRHGETEWSLNGRHTSTTDLPLTHRGRGRIIQTGRALIGPSRLIVPSNLAHIYVSPLSRAQQTLQLLHSHLPSQVTESTTTPLITEWNYGNYEGLLSKEIRERRGGKWDIWTDGCEGGESPEQVAERCDEIIREIRERWHNPAFNGEGKGDVMVVAHGHLLRAFAMRWIGRELGEKLTLVLEAGGVGTLSYEHNNIDEPAILLGGAFVGSDEQE</sequence>
<evidence type="ECO:0000313" key="4">
    <source>
        <dbReference type="Proteomes" id="UP000018144"/>
    </source>
</evidence>
<protein>
    <submittedName>
        <fullName evidence="3">Similar to Sedoheptulose 1,7-bisphosphatase acc. no. P36136</fullName>
    </submittedName>
</protein>
<dbReference type="Gene3D" id="3.40.50.1240">
    <property type="entry name" value="Phosphoglycerate mutase-like"/>
    <property type="match status" value="1"/>
</dbReference>
<accession>U4L7C3</accession>
<dbReference type="OMA" id="RCFIVRH"/>
<dbReference type="Pfam" id="PF00300">
    <property type="entry name" value="His_Phos_1"/>
    <property type="match status" value="1"/>
</dbReference>
<keyword evidence="4" id="KW-1185">Reference proteome</keyword>
<dbReference type="InterPro" id="IPR013078">
    <property type="entry name" value="His_Pase_superF_clade-1"/>
</dbReference>
<organism evidence="3 4">
    <name type="scientific">Pyronema omphalodes (strain CBS 100304)</name>
    <name type="common">Pyronema confluens</name>
    <dbReference type="NCBI Taxonomy" id="1076935"/>
    <lineage>
        <taxon>Eukaryota</taxon>
        <taxon>Fungi</taxon>
        <taxon>Dikarya</taxon>
        <taxon>Ascomycota</taxon>
        <taxon>Pezizomycotina</taxon>
        <taxon>Pezizomycetes</taxon>
        <taxon>Pezizales</taxon>
        <taxon>Pyronemataceae</taxon>
        <taxon>Pyronema</taxon>
    </lineage>
</organism>
<feature type="active site" description="Proton donor/acceptor" evidence="1">
    <location>
        <position position="94"/>
    </location>
</feature>
<gene>
    <name evidence="3" type="ORF">PCON_08192</name>
</gene>
<dbReference type="SUPFAM" id="SSF53254">
    <property type="entry name" value="Phosphoglycerate mutase-like"/>
    <property type="match status" value="1"/>
</dbReference>
<feature type="binding site" evidence="2">
    <location>
        <begin position="94"/>
        <end position="97"/>
    </location>
    <ligand>
        <name>substrate</name>
    </ligand>
</feature>
<evidence type="ECO:0000256" key="2">
    <source>
        <dbReference type="PIRSR" id="PIRSR613078-2"/>
    </source>
</evidence>
<dbReference type="EMBL" id="HF935423">
    <property type="protein sequence ID" value="CCX08599.1"/>
    <property type="molecule type" value="Genomic_DNA"/>
</dbReference>
<dbReference type="OrthoDB" id="4818801at2759"/>
<feature type="binding site" evidence="2">
    <location>
        <position position="67"/>
    </location>
    <ligand>
        <name>substrate</name>
    </ligand>
</feature>
<dbReference type="eggNOG" id="KOG0235">
    <property type="taxonomic scope" value="Eukaryota"/>
</dbReference>
<dbReference type="CDD" id="cd07067">
    <property type="entry name" value="HP_PGM_like"/>
    <property type="match status" value="1"/>
</dbReference>
<evidence type="ECO:0000256" key="1">
    <source>
        <dbReference type="PIRSR" id="PIRSR613078-1"/>
    </source>
</evidence>
<dbReference type="PANTHER" id="PTHR48100:SF15">
    <property type="entry name" value="SEDOHEPTULOSE 1,7-BISPHOSPHATASE"/>
    <property type="match status" value="1"/>
</dbReference>
<dbReference type="SMART" id="SM00855">
    <property type="entry name" value="PGAM"/>
    <property type="match status" value="1"/>
</dbReference>
<dbReference type="AlphaFoldDB" id="U4L7C3"/>
<evidence type="ECO:0000313" key="3">
    <source>
        <dbReference type="EMBL" id="CCX08599.1"/>
    </source>
</evidence>
<dbReference type="InterPro" id="IPR029033">
    <property type="entry name" value="His_PPase_superfam"/>
</dbReference>
<reference evidence="3 4" key="1">
    <citation type="journal article" date="2013" name="PLoS Genet.">
        <title>The genome and development-dependent transcriptomes of Pyronema confluens: a window into fungal evolution.</title>
        <authorList>
            <person name="Traeger S."/>
            <person name="Altegoer F."/>
            <person name="Freitag M."/>
            <person name="Gabaldon T."/>
            <person name="Kempken F."/>
            <person name="Kumar A."/>
            <person name="Marcet-Houben M."/>
            <person name="Poggeler S."/>
            <person name="Stajich J.E."/>
            <person name="Nowrousian M."/>
        </authorList>
    </citation>
    <scope>NUCLEOTIDE SEQUENCE [LARGE SCALE GENOMIC DNA]</scope>
    <source>
        <strain evidence="4">CBS 100304</strain>
        <tissue evidence="3">Vegetative mycelium</tissue>
    </source>
</reference>
<dbReference type="STRING" id="1076935.U4L7C3"/>
<dbReference type="GO" id="GO:0050278">
    <property type="term" value="F:sedoheptulose-bisphosphatase activity"/>
    <property type="evidence" value="ECO:0007669"/>
    <property type="project" value="TreeGrafter"/>
</dbReference>
<dbReference type="PANTHER" id="PTHR48100">
    <property type="entry name" value="BROAD-SPECIFICITY PHOSPHATASE YOR283W-RELATED"/>
    <property type="match status" value="1"/>
</dbReference>
<name>U4L7C3_PYROM</name>
<dbReference type="Proteomes" id="UP000018144">
    <property type="component" value="Unassembled WGS sequence"/>
</dbReference>
<dbReference type="InterPro" id="IPR050275">
    <property type="entry name" value="PGM_Phosphatase"/>
</dbReference>
<dbReference type="GO" id="GO:0046390">
    <property type="term" value="P:ribose phosphate biosynthetic process"/>
    <property type="evidence" value="ECO:0007669"/>
    <property type="project" value="TreeGrafter"/>
</dbReference>
<proteinExistence type="predicted"/>
<feature type="active site" description="Tele-phosphohistidine intermediate" evidence="1">
    <location>
        <position position="11"/>
    </location>
</feature>
<dbReference type="FunFam" id="3.40.50.1240:FF:000022">
    <property type="entry name" value="Phosphoglycerate mutase family protein"/>
    <property type="match status" value="1"/>
</dbReference>